<dbReference type="EMBL" id="BRZM01001005">
    <property type="protein sequence ID" value="GLD72364.1"/>
    <property type="molecule type" value="Genomic_DNA"/>
</dbReference>
<accession>A0AAD3NJN5</accession>
<dbReference type="AlphaFoldDB" id="A0AAD3NJN5"/>
<protein>
    <submittedName>
        <fullName evidence="3">Signal-induced proliferation-associated 1-like protein 1</fullName>
    </submittedName>
</protein>
<feature type="region of interest" description="Disordered" evidence="2">
    <location>
        <begin position="136"/>
        <end position="155"/>
    </location>
</feature>
<keyword evidence="1" id="KW-0175">Coiled coil</keyword>
<feature type="compositionally biased region" description="Polar residues" evidence="2">
    <location>
        <begin position="136"/>
        <end position="147"/>
    </location>
</feature>
<reference evidence="3" key="1">
    <citation type="submission" date="2022-08" db="EMBL/GenBank/DDBJ databases">
        <title>Genome sequencing of akame (Lates japonicus).</title>
        <authorList>
            <person name="Hashiguchi Y."/>
            <person name="Takahashi H."/>
        </authorList>
    </citation>
    <scope>NUCLEOTIDE SEQUENCE</scope>
    <source>
        <strain evidence="3">Kochi</strain>
    </source>
</reference>
<dbReference type="Proteomes" id="UP001279410">
    <property type="component" value="Unassembled WGS sequence"/>
</dbReference>
<sequence length="288" mass="32532">MELGLQPVITTGYRGHFCVPYCQSQGPGFTPVRKRPQKRHQSSQSSGWSAIAQEPNLRAPSHPAAHCQSPAWRRFESSSPHLASPPPTSEGSRRSSRGLCQMRVSTAGRGSRPPVDNVTRLLTFCSAFTMPRLTHYSTRSKPSSATQIPGRLSPRELRELEQEKRQQLQDPVLMPLPGHRGRWVWDQGPTWIDTCITSPAQDRTPPIQPYMCFHRETPACLMGKVIQLESMVKALQEDLKKEKDAKASLQAQIQSLREDNQRLLEESYSASAKLKKFTEWVFNTIDMN</sequence>
<organism evidence="3 4">
    <name type="scientific">Lates japonicus</name>
    <name type="common">Japanese lates</name>
    <dbReference type="NCBI Taxonomy" id="270547"/>
    <lineage>
        <taxon>Eukaryota</taxon>
        <taxon>Metazoa</taxon>
        <taxon>Chordata</taxon>
        <taxon>Craniata</taxon>
        <taxon>Vertebrata</taxon>
        <taxon>Euteleostomi</taxon>
        <taxon>Actinopterygii</taxon>
        <taxon>Neopterygii</taxon>
        <taxon>Teleostei</taxon>
        <taxon>Neoteleostei</taxon>
        <taxon>Acanthomorphata</taxon>
        <taxon>Carangaria</taxon>
        <taxon>Carangaria incertae sedis</taxon>
        <taxon>Centropomidae</taxon>
        <taxon>Lates</taxon>
    </lineage>
</organism>
<feature type="region of interest" description="Disordered" evidence="2">
    <location>
        <begin position="29"/>
        <end position="97"/>
    </location>
</feature>
<evidence type="ECO:0000256" key="1">
    <source>
        <dbReference type="SAM" id="Coils"/>
    </source>
</evidence>
<evidence type="ECO:0000256" key="2">
    <source>
        <dbReference type="SAM" id="MobiDB-lite"/>
    </source>
</evidence>
<proteinExistence type="predicted"/>
<feature type="coiled-coil region" evidence="1">
    <location>
        <begin position="225"/>
        <end position="266"/>
    </location>
</feature>
<name>A0AAD3NJN5_LATJO</name>
<comment type="caution">
    <text evidence="3">The sequence shown here is derived from an EMBL/GenBank/DDBJ whole genome shotgun (WGS) entry which is preliminary data.</text>
</comment>
<gene>
    <name evidence="3" type="ORF">AKAME5_002368900</name>
</gene>
<evidence type="ECO:0000313" key="3">
    <source>
        <dbReference type="EMBL" id="GLD72364.1"/>
    </source>
</evidence>
<keyword evidence="4" id="KW-1185">Reference proteome</keyword>
<evidence type="ECO:0000313" key="4">
    <source>
        <dbReference type="Proteomes" id="UP001279410"/>
    </source>
</evidence>
<feature type="compositionally biased region" description="Basic residues" evidence="2">
    <location>
        <begin position="32"/>
        <end position="41"/>
    </location>
</feature>